<dbReference type="Proteomes" id="UP000886724">
    <property type="component" value="Unassembled WGS sequence"/>
</dbReference>
<comment type="caution">
    <text evidence="1">The sequence shown here is derived from an EMBL/GenBank/DDBJ whole genome shotgun (WGS) entry which is preliminary data.</text>
</comment>
<gene>
    <name evidence="1" type="ORF">H9980_03330</name>
</gene>
<sequence>MINKVKLFLGAQDIRGLPLSTKELYIIIATGFCYSVIEDQNSQQYYINNKYIDFESEN</sequence>
<organism evidence="1 2">
    <name type="scientific">Candidatus Erysipelatoclostridium merdavium</name>
    <dbReference type="NCBI Taxonomy" id="2838566"/>
    <lineage>
        <taxon>Bacteria</taxon>
        <taxon>Bacillati</taxon>
        <taxon>Bacillota</taxon>
        <taxon>Erysipelotrichia</taxon>
        <taxon>Erysipelotrichales</taxon>
        <taxon>Erysipelotrichales incertae sedis</taxon>
    </lineage>
</organism>
<evidence type="ECO:0000313" key="1">
    <source>
        <dbReference type="EMBL" id="HIX80992.1"/>
    </source>
</evidence>
<protein>
    <submittedName>
        <fullName evidence="1">Uncharacterized protein</fullName>
    </submittedName>
</protein>
<dbReference type="AlphaFoldDB" id="A0A9D1XL06"/>
<proteinExistence type="predicted"/>
<name>A0A9D1XL06_9FIRM</name>
<accession>A0A9D1XL06</accession>
<evidence type="ECO:0000313" key="2">
    <source>
        <dbReference type="Proteomes" id="UP000886724"/>
    </source>
</evidence>
<reference evidence="1" key="1">
    <citation type="journal article" date="2021" name="PeerJ">
        <title>Extensive microbial diversity within the chicken gut microbiome revealed by metagenomics and culture.</title>
        <authorList>
            <person name="Gilroy R."/>
            <person name="Ravi A."/>
            <person name="Getino M."/>
            <person name="Pursley I."/>
            <person name="Horton D.L."/>
            <person name="Alikhan N.F."/>
            <person name="Baker D."/>
            <person name="Gharbi K."/>
            <person name="Hall N."/>
            <person name="Watson M."/>
            <person name="Adriaenssens E.M."/>
            <person name="Foster-Nyarko E."/>
            <person name="Jarju S."/>
            <person name="Secka A."/>
            <person name="Antonio M."/>
            <person name="Oren A."/>
            <person name="Chaudhuri R.R."/>
            <person name="La Ragione R."/>
            <person name="Hildebrand F."/>
            <person name="Pallen M.J."/>
        </authorList>
    </citation>
    <scope>NUCLEOTIDE SEQUENCE</scope>
    <source>
        <strain evidence="1">ChiGjej1B1-14440</strain>
    </source>
</reference>
<dbReference type="EMBL" id="DXET01000081">
    <property type="protein sequence ID" value="HIX80992.1"/>
    <property type="molecule type" value="Genomic_DNA"/>
</dbReference>
<reference evidence="1" key="2">
    <citation type="submission" date="2021-04" db="EMBL/GenBank/DDBJ databases">
        <authorList>
            <person name="Gilroy R."/>
        </authorList>
    </citation>
    <scope>NUCLEOTIDE SEQUENCE</scope>
    <source>
        <strain evidence="1">ChiGjej1B1-14440</strain>
    </source>
</reference>